<dbReference type="InterPro" id="IPR020901">
    <property type="entry name" value="Prtase_inh_Kunz-CS"/>
</dbReference>
<dbReference type="InterPro" id="IPR002223">
    <property type="entry name" value="Kunitz_BPTI"/>
</dbReference>
<dbReference type="InterPro" id="IPR000884">
    <property type="entry name" value="TSP1_rpt"/>
</dbReference>
<keyword evidence="4" id="KW-0272">Extracellular matrix</keyword>
<dbReference type="Pfam" id="PF02014">
    <property type="entry name" value="Reeler"/>
    <property type="match status" value="2"/>
</dbReference>
<evidence type="ECO:0000256" key="1">
    <source>
        <dbReference type="ARBA" id="ARBA00004498"/>
    </source>
</evidence>
<dbReference type="Pfam" id="PF19028">
    <property type="entry name" value="TSP1_spondin"/>
    <property type="match status" value="2"/>
</dbReference>
<gene>
    <name evidence="15" type="ORF">SNE40_020055</name>
</gene>
<evidence type="ECO:0000256" key="3">
    <source>
        <dbReference type="ARBA" id="ARBA00022525"/>
    </source>
</evidence>
<dbReference type="InterPro" id="IPR036383">
    <property type="entry name" value="TSP1_rpt_sf"/>
</dbReference>
<reference evidence="15 16" key="1">
    <citation type="submission" date="2024-01" db="EMBL/GenBank/DDBJ databases">
        <title>The genome of the rayed Mediterranean limpet Patella caerulea (Linnaeus, 1758).</title>
        <authorList>
            <person name="Anh-Thu Weber A."/>
            <person name="Halstead-Nussloch G."/>
        </authorList>
    </citation>
    <scope>NUCLEOTIDE SEQUENCE [LARGE SCALE GENOMIC DNA]</scope>
    <source>
        <strain evidence="15">AATW-2023a</strain>
        <tissue evidence="15">Whole specimen</tissue>
    </source>
</reference>
<evidence type="ECO:0000313" key="15">
    <source>
        <dbReference type="EMBL" id="KAK6168894.1"/>
    </source>
</evidence>
<dbReference type="FunFam" id="2.60.40.2130:FF:000002">
    <property type="entry name" value="Putative Spondin-1"/>
    <property type="match status" value="1"/>
</dbReference>
<keyword evidence="5" id="KW-0479">Metal-binding</keyword>
<dbReference type="FunFam" id="4.10.410.10:FF:000020">
    <property type="entry name" value="Collagen, type VI, alpha 3"/>
    <property type="match status" value="1"/>
</dbReference>
<dbReference type="InterPro" id="IPR036880">
    <property type="entry name" value="Kunitz_BPTI_sf"/>
</dbReference>
<dbReference type="SMART" id="SM00209">
    <property type="entry name" value="TSP1"/>
    <property type="match status" value="4"/>
</dbReference>
<dbReference type="GO" id="GO:0031012">
    <property type="term" value="C:extracellular matrix"/>
    <property type="evidence" value="ECO:0007669"/>
    <property type="project" value="TreeGrafter"/>
</dbReference>
<evidence type="ECO:0000256" key="6">
    <source>
        <dbReference type="ARBA" id="ARBA00022729"/>
    </source>
</evidence>
<organism evidence="15 16">
    <name type="scientific">Patella caerulea</name>
    <name type="common">Rayed Mediterranean limpet</name>
    <dbReference type="NCBI Taxonomy" id="87958"/>
    <lineage>
        <taxon>Eukaryota</taxon>
        <taxon>Metazoa</taxon>
        <taxon>Spiralia</taxon>
        <taxon>Lophotrochozoa</taxon>
        <taxon>Mollusca</taxon>
        <taxon>Gastropoda</taxon>
        <taxon>Patellogastropoda</taxon>
        <taxon>Patelloidea</taxon>
        <taxon>Patellidae</taxon>
        <taxon>Patella</taxon>
    </lineage>
</organism>
<dbReference type="Pfam" id="PF00090">
    <property type="entry name" value="TSP_1"/>
    <property type="match status" value="2"/>
</dbReference>
<feature type="domain" description="Reelin" evidence="13">
    <location>
        <begin position="1"/>
        <end position="205"/>
    </location>
</feature>
<dbReference type="Gene3D" id="2.20.100.10">
    <property type="entry name" value="Thrombospondin type-1 (TSP1) repeat"/>
    <property type="match status" value="4"/>
</dbReference>
<dbReference type="InterPro" id="IPR051418">
    <property type="entry name" value="Spondin/Thrombospondin_T1"/>
</dbReference>
<keyword evidence="7" id="KW-0677">Repeat</keyword>
<keyword evidence="16" id="KW-1185">Reference proteome</keyword>
<protein>
    <recommendedName>
        <fullName evidence="2">Spondin-1</fullName>
    </recommendedName>
    <alternativeName>
        <fullName evidence="11">F-spondin</fullName>
    </alternativeName>
</protein>
<keyword evidence="9" id="KW-1015">Disulfide bond</keyword>
<comment type="caution">
    <text evidence="15">The sequence shown here is derived from an EMBL/GenBank/DDBJ whole genome shotgun (WGS) entry which is preliminary data.</text>
</comment>
<comment type="subcellular location">
    <subcellularLocation>
        <location evidence="1">Secreted</location>
        <location evidence="1">Extracellular space</location>
        <location evidence="1">Extracellular matrix</location>
    </subcellularLocation>
</comment>
<sequence length="943" mass="107963">MSQAAVSYARAMCQRKPIHTTREQTPGDNGFRIIVSGTPTQHKYRPGETYTVEINGTRSQRFLGFMLVAVAQQKEKEKTLDIGKMVSDQALGSPPATEKENTATKIAVNHERNETDTVGTFDTKIDVRVQNLLEDDICDHTVLAHRYLVKKQTVKMLWTAPQEIVGCIEFRATVIEFSDTWYKDDGNLTYVLCEEKNQQDDAKLVSSEQEEAIKDENKDECCACGHANYNIVFQGIWSRQTHPKGFPPKKFNPLLHWSNVVGATHSSDFEIWRYGGMASPAVKEVCEFGIWRTLEKYMKQQSKKIRTVVKTKSLYGVRNIKRSAHAVFTVSKKQHLLSLLTMFGPSPDWCVGVSALEICMKNCTWADHMEIDLYPWDAGTDSGTSYMSANKATIPKEPIHRITNNHPRTHDSPFYGPQPVKPLARLIITKDKEWCSGDDGKPASAELSPSTDELVSKMKKKMMMKKKFELEKCSTSLWSEWNECSNPCGAGMRLRQRGLKNSAVTESMCNVDLMEKETCIGDCSNMAGKRKKISDDFEFKVDTSAHNADNICAVTPWSEWSPCSATCGLGMKERWRMFLSKSEKTLSCGFHLMEKDLCRGEIFDCRKALMMKDFSAICTEPSDVGPCRGNFERWYYNKTVEKCQSFRYGGCRGNENKFESEGECVEYCQEHMANLKRKHRMMKQQTIDDLKESNDMNIKELMRKKQMAEDALQQVVDTSATDKAIKALMRKKQMLEQALGKDSPDSAQIEIQIEDLLRKKQMMEDAIKYGLEDDTASNEMRMKKKMMRKKLKMERRLRSRRRKKMHKSNSGNRVDCMVTLWTDWGECSVTCGKGVMMKTRMIKQEAASGGRKCPKKLVKKRKCKLRKCPVNCKMGDWSEWSECSNTCGDSAVQVRKRKIVLRPKRGGQVCLPKREKRFCSLSVCPDADMEKDMKTFMLFHRRY</sequence>
<dbReference type="PRINTS" id="PR00759">
    <property type="entry name" value="BASICPTASE"/>
</dbReference>
<dbReference type="PROSITE" id="PS00280">
    <property type="entry name" value="BPTI_KUNITZ_1"/>
    <property type="match status" value="1"/>
</dbReference>
<dbReference type="PROSITE" id="PS50092">
    <property type="entry name" value="TSP1"/>
    <property type="match status" value="4"/>
</dbReference>
<dbReference type="PROSITE" id="PS51020">
    <property type="entry name" value="SPONDIN"/>
    <property type="match status" value="1"/>
</dbReference>
<keyword evidence="10" id="KW-0325">Glycoprotein</keyword>
<dbReference type="Gene3D" id="4.10.410.10">
    <property type="entry name" value="Pancreatic trypsin inhibitor Kunitz domain"/>
    <property type="match status" value="1"/>
</dbReference>
<dbReference type="Pfam" id="PF06468">
    <property type="entry name" value="Spond_N"/>
    <property type="match status" value="1"/>
</dbReference>
<evidence type="ECO:0000313" key="16">
    <source>
        <dbReference type="Proteomes" id="UP001347796"/>
    </source>
</evidence>
<keyword evidence="8" id="KW-0130">Cell adhesion</keyword>
<evidence type="ECO:0000259" key="14">
    <source>
        <dbReference type="PROSITE" id="PS51020"/>
    </source>
</evidence>
<dbReference type="CDD" id="cd08544">
    <property type="entry name" value="Reeler"/>
    <property type="match status" value="1"/>
</dbReference>
<name>A0AAN8GHH9_PATCE</name>
<evidence type="ECO:0000256" key="10">
    <source>
        <dbReference type="ARBA" id="ARBA00023180"/>
    </source>
</evidence>
<dbReference type="Proteomes" id="UP001347796">
    <property type="component" value="Unassembled WGS sequence"/>
</dbReference>
<feature type="domain" description="Spondin" evidence="14">
    <location>
        <begin position="217"/>
        <end position="410"/>
    </location>
</feature>
<evidence type="ECO:0000259" key="12">
    <source>
        <dbReference type="PROSITE" id="PS50279"/>
    </source>
</evidence>
<proteinExistence type="predicted"/>
<dbReference type="Pfam" id="PF00014">
    <property type="entry name" value="Kunitz_BPTI"/>
    <property type="match status" value="1"/>
</dbReference>
<dbReference type="GO" id="GO:0007155">
    <property type="term" value="P:cell adhesion"/>
    <property type="evidence" value="ECO:0007669"/>
    <property type="project" value="UniProtKB-KW"/>
</dbReference>
<dbReference type="InterPro" id="IPR038678">
    <property type="entry name" value="Spondin_N_sf"/>
</dbReference>
<evidence type="ECO:0000259" key="13">
    <source>
        <dbReference type="PROSITE" id="PS51019"/>
    </source>
</evidence>
<dbReference type="SUPFAM" id="SSF82895">
    <property type="entry name" value="TSP-1 type 1 repeat"/>
    <property type="match status" value="4"/>
</dbReference>
<evidence type="ECO:0000256" key="11">
    <source>
        <dbReference type="ARBA" id="ARBA00030964"/>
    </source>
</evidence>
<dbReference type="InterPro" id="IPR044004">
    <property type="entry name" value="TSP1_spondin_dom"/>
</dbReference>
<dbReference type="AlphaFoldDB" id="A0AAN8GHH9"/>
<dbReference type="SMART" id="SM00131">
    <property type="entry name" value="KU"/>
    <property type="match status" value="1"/>
</dbReference>
<dbReference type="Gene3D" id="2.60.40.4060">
    <property type="entry name" value="Reeler domain"/>
    <property type="match status" value="1"/>
</dbReference>
<evidence type="ECO:0000256" key="7">
    <source>
        <dbReference type="ARBA" id="ARBA00022737"/>
    </source>
</evidence>
<keyword evidence="6" id="KW-0732">Signal</keyword>
<dbReference type="PROSITE" id="PS51019">
    <property type="entry name" value="REELIN"/>
    <property type="match status" value="1"/>
</dbReference>
<evidence type="ECO:0000256" key="9">
    <source>
        <dbReference type="ARBA" id="ARBA00023157"/>
    </source>
</evidence>
<dbReference type="InterPro" id="IPR009465">
    <property type="entry name" value="Spondin_N"/>
</dbReference>
<keyword evidence="3" id="KW-0964">Secreted</keyword>
<dbReference type="PANTHER" id="PTHR11311:SF16">
    <property type="entry name" value="SPONDIN-1"/>
    <property type="match status" value="1"/>
</dbReference>
<dbReference type="PROSITE" id="PS50279">
    <property type="entry name" value="BPTI_KUNITZ_2"/>
    <property type="match status" value="1"/>
</dbReference>
<feature type="domain" description="BPTI/Kunitz inhibitor" evidence="12">
    <location>
        <begin position="618"/>
        <end position="668"/>
    </location>
</feature>
<dbReference type="PANTHER" id="PTHR11311">
    <property type="entry name" value="SPONDIN"/>
    <property type="match status" value="1"/>
</dbReference>
<dbReference type="EMBL" id="JAZGQO010000015">
    <property type="protein sequence ID" value="KAK6168894.1"/>
    <property type="molecule type" value="Genomic_DNA"/>
</dbReference>
<accession>A0AAN8GHH9</accession>
<dbReference type="InterPro" id="IPR002861">
    <property type="entry name" value="Reeler_dom"/>
</dbReference>
<evidence type="ECO:0000256" key="5">
    <source>
        <dbReference type="ARBA" id="ARBA00022723"/>
    </source>
</evidence>
<dbReference type="GO" id="GO:0004867">
    <property type="term" value="F:serine-type endopeptidase inhibitor activity"/>
    <property type="evidence" value="ECO:0007669"/>
    <property type="project" value="InterPro"/>
</dbReference>
<dbReference type="SUPFAM" id="SSF57362">
    <property type="entry name" value="BPTI-like"/>
    <property type="match status" value="1"/>
</dbReference>
<evidence type="ECO:0000256" key="8">
    <source>
        <dbReference type="ARBA" id="ARBA00022889"/>
    </source>
</evidence>
<evidence type="ECO:0000256" key="2">
    <source>
        <dbReference type="ARBA" id="ARBA00019594"/>
    </source>
</evidence>
<evidence type="ECO:0000256" key="4">
    <source>
        <dbReference type="ARBA" id="ARBA00022530"/>
    </source>
</evidence>
<dbReference type="GO" id="GO:0046872">
    <property type="term" value="F:metal ion binding"/>
    <property type="evidence" value="ECO:0007669"/>
    <property type="project" value="UniProtKB-KW"/>
</dbReference>
<dbReference type="Gene3D" id="2.60.40.2130">
    <property type="entry name" value="F-spondin domain"/>
    <property type="match status" value="1"/>
</dbReference>
<dbReference type="InterPro" id="IPR042307">
    <property type="entry name" value="Reeler_sf"/>
</dbReference>
<dbReference type="NCBIfam" id="NF038123">
    <property type="entry name" value="NF038123_dom"/>
    <property type="match status" value="1"/>
</dbReference>